<dbReference type="Proteomes" id="UP001295444">
    <property type="component" value="Chromosome 03"/>
</dbReference>
<sequence>MEVLPTAAPLCQQTTSREVAIWDLYIMSRRRGQRCECRKRHGQRLAGATERVPVTAGQSAIWSE</sequence>
<accession>A0AAD1VYC6</accession>
<organism evidence="1 2">
    <name type="scientific">Pelobates cultripes</name>
    <name type="common">Western spadefoot toad</name>
    <dbReference type="NCBI Taxonomy" id="61616"/>
    <lineage>
        <taxon>Eukaryota</taxon>
        <taxon>Metazoa</taxon>
        <taxon>Chordata</taxon>
        <taxon>Craniata</taxon>
        <taxon>Vertebrata</taxon>
        <taxon>Euteleostomi</taxon>
        <taxon>Amphibia</taxon>
        <taxon>Batrachia</taxon>
        <taxon>Anura</taxon>
        <taxon>Pelobatoidea</taxon>
        <taxon>Pelobatidae</taxon>
        <taxon>Pelobates</taxon>
    </lineage>
</organism>
<keyword evidence="2" id="KW-1185">Reference proteome</keyword>
<reference evidence="1" key="1">
    <citation type="submission" date="2022-03" db="EMBL/GenBank/DDBJ databases">
        <authorList>
            <person name="Alioto T."/>
            <person name="Alioto T."/>
            <person name="Gomez Garrido J."/>
        </authorList>
    </citation>
    <scope>NUCLEOTIDE SEQUENCE</scope>
</reference>
<protein>
    <submittedName>
        <fullName evidence="1">Uncharacterized protein</fullName>
    </submittedName>
</protein>
<gene>
    <name evidence="1" type="ORF">PECUL_23A050036</name>
</gene>
<evidence type="ECO:0000313" key="1">
    <source>
        <dbReference type="EMBL" id="CAH2278060.1"/>
    </source>
</evidence>
<dbReference type="EMBL" id="OW240914">
    <property type="protein sequence ID" value="CAH2278060.1"/>
    <property type="molecule type" value="Genomic_DNA"/>
</dbReference>
<name>A0AAD1VYC6_PELCU</name>
<proteinExistence type="predicted"/>
<dbReference type="AlphaFoldDB" id="A0AAD1VYC6"/>
<evidence type="ECO:0000313" key="2">
    <source>
        <dbReference type="Proteomes" id="UP001295444"/>
    </source>
</evidence>